<dbReference type="Gene3D" id="3.90.550.10">
    <property type="entry name" value="Spore Coat Polysaccharide Biosynthesis Protein SpsA, Chain A"/>
    <property type="match status" value="1"/>
</dbReference>
<evidence type="ECO:0000313" key="3">
    <source>
        <dbReference type="EMBL" id="CAB4561769.1"/>
    </source>
</evidence>
<dbReference type="GO" id="GO:0004475">
    <property type="term" value="F:mannose-1-phosphate guanylyltransferase (GTP) activity"/>
    <property type="evidence" value="ECO:0007669"/>
    <property type="project" value="InterPro"/>
</dbReference>
<dbReference type="AlphaFoldDB" id="A0A6J6JPD2"/>
<evidence type="ECO:0000313" key="4">
    <source>
        <dbReference type="EMBL" id="CAB4639331.1"/>
    </source>
</evidence>
<dbReference type="InterPro" id="IPR051161">
    <property type="entry name" value="Mannose-6P_isomerase_type2"/>
</dbReference>
<proteinExistence type="predicted"/>
<reference evidence="4" key="1">
    <citation type="submission" date="2020-05" db="EMBL/GenBank/DDBJ databases">
        <authorList>
            <person name="Chiriac C."/>
            <person name="Salcher M."/>
            <person name="Ghai R."/>
            <person name="Kavagutti S V."/>
        </authorList>
    </citation>
    <scope>NUCLEOTIDE SEQUENCE</scope>
</reference>
<feature type="domain" description="MannoseP isomerase/GMP-like beta-helix" evidence="2">
    <location>
        <begin position="316"/>
        <end position="363"/>
    </location>
</feature>
<name>A0A6J6JPD2_9ZZZZ</name>
<dbReference type="SUPFAM" id="SSF159283">
    <property type="entry name" value="Guanosine diphospho-D-mannose pyrophosphorylase/mannose-6-phosphate isomerase linker domain"/>
    <property type="match status" value="1"/>
</dbReference>
<dbReference type="Pfam" id="PF22640">
    <property type="entry name" value="ManC_GMP_beta-helix"/>
    <property type="match status" value="1"/>
</dbReference>
<protein>
    <submittedName>
        <fullName evidence="4">Unannotated protein</fullName>
    </submittedName>
</protein>
<dbReference type="GO" id="GO:0009298">
    <property type="term" value="P:GDP-mannose biosynthetic process"/>
    <property type="evidence" value="ECO:0007669"/>
    <property type="project" value="TreeGrafter"/>
</dbReference>
<dbReference type="InterPro" id="IPR029044">
    <property type="entry name" value="Nucleotide-diphossugar_trans"/>
</dbReference>
<evidence type="ECO:0000259" key="2">
    <source>
        <dbReference type="Pfam" id="PF22640"/>
    </source>
</evidence>
<dbReference type="CDD" id="cd02509">
    <property type="entry name" value="GDP-M1P_Guanylyltransferase"/>
    <property type="match status" value="1"/>
</dbReference>
<accession>A0A6J6JPD2</accession>
<evidence type="ECO:0000259" key="1">
    <source>
        <dbReference type="Pfam" id="PF00483"/>
    </source>
</evidence>
<dbReference type="SUPFAM" id="SSF53448">
    <property type="entry name" value="Nucleotide-diphospho-sugar transferases"/>
    <property type="match status" value="1"/>
</dbReference>
<dbReference type="InterPro" id="IPR005835">
    <property type="entry name" value="NTP_transferase_dom"/>
</dbReference>
<feature type="domain" description="Nucleotidyl transferase" evidence="1">
    <location>
        <begin position="19"/>
        <end position="295"/>
    </location>
</feature>
<dbReference type="InterPro" id="IPR054566">
    <property type="entry name" value="ManC/GMP-like_b-helix"/>
</dbReference>
<dbReference type="EMBL" id="CAEZTM010000003">
    <property type="protein sequence ID" value="CAB4561769.1"/>
    <property type="molecule type" value="Genomic_DNA"/>
</dbReference>
<dbReference type="PANTHER" id="PTHR46390">
    <property type="entry name" value="MANNOSE-1-PHOSPHATE GUANYLYLTRANSFERASE"/>
    <property type="match status" value="1"/>
</dbReference>
<dbReference type="InterPro" id="IPR049577">
    <property type="entry name" value="GMPP_N"/>
</dbReference>
<organism evidence="4">
    <name type="scientific">freshwater metagenome</name>
    <dbReference type="NCBI Taxonomy" id="449393"/>
    <lineage>
        <taxon>unclassified sequences</taxon>
        <taxon>metagenomes</taxon>
        <taxon>ecological metagenomes</taxon>
    </lineage>
</organism>
<sequence>MGESKSGGAKTAGSQSFYAVIPAGGSGTRLWPLSRSQEPKFLLDLLGTGNSLLVDTIKRLAPFANVDEIMVVTGEAHKKLVRTQVPALPLANVLVEPSPKNSAAAVGLAAYVLAESVPDAVVGFFAADHVVSDDDAFHSVLATAIEAAKSGHLVTIGISPTEPSSAFGYIKKGEPNDLDGVFHVQEFVEKPSFKDAERFVASANYFWNAGIFVGTVQAIVDSFDRFAPVMGAPLRQIAKRLLAGEDFSELWSELPSQAFDYAVAEPAAADGRFLVVPGSFGWRDVGDFASLAQAQGGAAGLEVTVVGDAGKVHPRDSTGIVVATSGRIITLLGVHDIVVVDTPDALLVTTKEHAQDVKQVVEQMRAEGLDGVL</sequence>
<dbReference type="Pfam" id="PF00483">
    <property type="entry name" value="NTP_transferase"/>
    <property type="match status" value="1"/>
</dbReference>
<dbReference type="PANTHER" id="PTHR46390:SF1">
    <property type="entry name" value="MANNOSE-1-PHOSPHATE GUANYLYLTRANSFERASE"/>
    <property type="match status" value="1"/>
</dbReference>
<dbReference type="EMBL" id="CAEZVY010000032">
    <property type="protein sequence ID" value="CAB4639331.1"/>
    <property type="molecule type" value="Genomic_DNA"/>
</dbReference>
<gene>
    <name evidence="3" type="ORF">UFOPK1684_00148</name>
    <name evidence="4" type="ORF">UFOPK2158_00435</name>
</gene>